<reference evidence="1 2" key="1">
    <citation type="submission" date="2018-02" db="EMBL/GenBank/DDBJ databases">
        <title>The draft genome of Phyllobacterium sp. 1N-3.</title>
        <authorList>
            <person name="Liu L."/>
            <person name="Li L."/>
            <person name="Zhang X."/>
            <person name="Wang T."/>
            <person name="Liang L."/>
        </authorList>
    </citation>
    <scope>NUCLEOTIDE SEQUENCE [LARGE SCALE GENOMIC DNA]</scope>
    <source>
        <strain evidence="1 2">1N-3</strain>
    </source>
</reference>
<protein>
    <submittedName>
        <fullName evidence="1">Uncharacterized protein</fullName>
    </submittedName>
</protein>
<accession>A0A2S9IK92</accession>
<comment type="caution">
    <text evidence="1">The sequence shown here is derived from an EMBL/GenBank/DDBJ whole genome shotgun (WGS) entry which is preliminary data.</text>
</comment>
<name>A0A2S9IK92_9HYPH</name>
<dbReference type="EMBL" id="PVBR01000027">
    <property type="protein sequence ID" value="PRD40950.1"/>
    <property type="molecule type" value="Genomic_DNA"/>
</dbReference>
<evidence type="ECO:0000313" key="1">
    <source>
        <dbReference type="EMBL" id="PRD40950.1"/>
    </source>
</evidence>
<proteinExistence type="predicted"/>
<dbReference type="AlphaFoldDB" id="A0A2S9IK92"/>
<dbReference type="Proteomes" id="UP000239434">
    <property type="component" value="Unassembled WGS sequence"/>
</dbReference>
<keyword evidence="2" id="KW-1185">Reference proteome</keyword>
<organism evidence="1 2">
    <name type="scientific">Phyllobacterium phragmitis</name>
    <dbReference type="NCBI Taxonomy" id="2670329"/>
    <lineage>
        <taxon>Bacteria</taxon>
        <taxon>Pseudomonadati</taxon>
        <taxon>Pseudomonadota</taxon>
        <taxon>Alphaproteobacteria</taxon>
        <taxon>Hyphomicrobiales</taxon>
        <taxon>Phyllobacteriaceae</taxon>
        <taxon>Phyllobacterium</taxon>
    </lineage>
</organism>
<sequence length="69" mass="7552">MRTAIYADARHFGAIPAIAGTDMRVGAYGCCIFSGKFRGIHDRRNNCISLSIFCCIRQVVAPYRPGLGD</sequence>
<evidence type="ECO:0000313" key="2">
    <source>
        <dbReference type="Proteomes" id="UP000239434"/>
    </source>
</evidence>
<gene>
    <name evidence="1" type="ORF">C5748_24115</name>
</gene>